<dbReference type="Pfam" id="PF20548">
    <property type="entry name" value="DUF6762"/>
    <property type="match status" value="1"/>
</dbReference>
<keyword evidence="2" id="KW-1185">Reference proteome</keyword>
<dbReference type="InterPro" id="IPR046650">
    <property type="entry name" value="DUF6762"/>
</dbReference>
<reference evidence="1 2" key="1">
    <citation type="submission" date="2021-07" db="EMBL/GenBank/DDBJ databases">
        <title>Clostridium weizhouense sp. nov., an anaerobic bacterium isolated from activated sludge of Petroleum wastewater.</title>
        <authorList>
            <person name="Li Q."/>
        </authorList>
    </citation>
    <scope>NUCLEOTIDE SEQUENCE [LARGE SCALE GENOMIC DNA]</scope>
    <source>
        <strain evidence="1 2">YB-6</strain>
    </source>
</reference>
<sequence>MDFSSLVLMEKDKETGFIKKELGSFEVSEGGLFVKKFYVLDEKVYMYFDTDKNVEEWEYSAIYDLFNTESFIENGYEIEEDLEEYNPTYIIKFKYEDDFQVMKEKVQECIHLIEEEMNNVWENIKDKKEEYIDQE</sequence>
<comment type="caution">
    <text evidence="1">The sequence shown here is derived from an EMBL/GenBank/DDBJ whole genome shotgun (WGS) entry which is preliminary data.</text>
</comment>
<evidence type="ECO:0000313" key="2">
    <source>
        <dbReference type="Proteomes" id="UP001519921"/>
    </source>
</evidence>
<name>A0ABS7AIX3_9CLOT</name>
<accession>A0ABS7AIX3</accession>
<dbReference type="EMBL" id="JAHXPT010000001">
    <property type="protein sequence ID" value="MBW6408623.1"/>
    <property type="molecule type" value="Genomic_DNA"/>
</dbReference>
<protein>
    <submittedName>
        <fullName evidence="1">Uncharacterized protein</fullName>
    </submittedName>
</protein>
<dbReference type="RefSeq" id="WP_219777686.1">
    <property type="nucleotide sequence ID" value="NZ_JAHXPT010000001.1"/>
</dbReference>
<gene>
    <name evidence="1" type="ORF">KYD98_00790</name>
</gene>
<proteinExistence type="predicted"/>
<organism evidence="1 2">
    <name type="scientific">Clostridium weizhouense</name>
    <dbReference type="NCBI Taxonomy" id="2859781"/>
    <lineage>
        <taxon>Bacteria</taxon>
        <taxon>Bacillati</taxon>
        <taxon>Bacillota</taxon>
        <taxon>Clostridia</taxon>
        <taxon>Eubacteriales</taxon>
        <taxon>Clostridiaceae</taxon>
        <taxon>Clostridium</taxon>
    </lineage>
</organism>
<dbReference type="Proteomes" id="UP001519921">
    <property type="component" value="Unassembled WGS sequence"/>
</dbReference>
<evidence type="ECO:0000313" key="1">
    <source>
        <dbReference type="EMBL" id="MBW6408623.1"/>
    </source>
</evidence>